<organism evidence="2 3">
    <name type="scientific">Paenibacillus arenilitoris</name>
    <dbReference type="NCBI Taxonomy" id="2772299"/>
    <lineage>
        <taxon>Bacteria</taxon>
        <taxon>Bacillati</taxon>
        <taxon>Bacillota</taxon>
        <taxon>Bacilli</taxon>
        <taxon>Bacillales</taxon>
        <taxon>Paenibacillaceae</taxon>
        <taxon>Paenibacillus</taxon>
    </lineage>
</organism>
<protein>
    <submittedName>
        <fullName evidence="2">Uncharacterized protein</fullName>
    </submittedName>
</protein>
<sequence>MILDEYLRGVLSLLRWRRRKLLRKAERAGEAGLPEGCGSAVRNQTALDA</sequence>
<comment type="caution">
    <text evidence="2">The sequence shown here is derived from an EMBL/GenBank/DDBJ whole genome shotgun (WGS) entry which is preliminary data.</text>
</comment>
<evidence type="ECO:0000256" key="1">
    <source>
        <dbReference type="SAM" id="MobiDB-lite"/>
    </source>
</evidence>
<accession>A0A927H968</accession>
<evidence type="ECO:0000313" key="2">
    <source>
        <dbReference type="EMBL" id="MBD2872433.1"/>
    </source>
</evidence>
<dbReference type="AlphaFoldDB" id="A0A927H968"/>
<keyword evidence="3" id="KW-1185">Reference proteome</keyword>
<reference evidence="2" key="1">
    <citation type="submission" date="2020-09" db="EMBL/GenBank/DDBJ databases">
        <title>A novel bacterium of genus Paenibacillus, isolated from South China Sea.</title>
        <authorList>
            <person name="Huang H."/>
            <person name="Mo K."/>
            <person name="Hu Y."/>
        </authorList>
    </citation>
    <scope>NUCLEOTIDE SEQUENCE</scope>
    <source>
        <strain evidence="2">IB182493</strain>
    </source>
</reference>
<dbReference type="RefSeq" id="WP_190867107.1">
    <property type="nucleotide sequence ID" value="NZ_JACXIY010000048.1"/>
</dbReference>
<dbReference type="Proteomes" id="UP000632125">
    <property type="component" value="Unassembled WGS sequence"/>
</dbReference>
<gene>
    <name evidence="2" type="ORF">IDH41_28030</name>
</gene>
<name>A0A927H968_9BACL</name>
<feature type="region of interest" description="Disordered" evidence="1">
    <location>
        <begin position="26"/>
        <end position="49"/>
    </location>
</feature>
<proteinExistence type="predicted"/>
<evidence type="ECO:0000313" key="3">
    <source>
        <dbReference type="Proteomes" id="UP000632125"/>
    </source>
</evidence>
<dbReference type="EMBL" id="JACXIY010000048">
    <property type="protein sequence ID" value="MBD2872433.1"/>
    <property type="molecule type" value="Genomic_DNA"/>
</dbReference>